<keyword evidence="4" id="KW-1185">Reference proteome</keyword>
<dbReference type="Gene3D" id="3.40.50.720">
    <property type="entry name" value="NAD(P)-binding Rossmann-like Domain"/>
    <property type="match status" value="1"/>
</dbReference>
<dbReference type="RefSeq" id="XP_030995525.1">
    <property type="nucleotide sequence ID" value="XM_031140315.1"/>
</dbReference>
<reference evidence="3 4" key="1">
    <citation type="submission" date="2019-06" db="EMBL/GenBank/DDBJ databases">
        <title>Draft genome sequence of the filamentous fungus Phialemoniopsis curvata isolated from diesel fuel.</title>
        <authorList>
            <person name="Varaljay V.A."/>
            <person name="Lyon W.J."/>
            <person name="Crouch A.L."/>
            <person name="Drake C.E."/>
            <person name="Hollomon J.M."/>
            <person name="Nadeau L.J."/>
            <person name="Nunn H.S."/>
            <person name="Stevenson B.S."/>
            <person name="Bojanowski C.L."/>
            <person name="Crookes-Goodson W.J."/>
        </authorList>
    </citation>
    <scope>NUCLEOTIDE SEQUENCE [LARGE SCALE GENOMIC DNA]</scope>
    <source>
        <strain evidence="3 4">D216</strain>
    </source>
</reference>
<dbReference type="GO" id="GO:0004029">
    <property type="term" value="F:aldehyde dehydrogenase (NAD+) activity"/>
    <property type="evidence" value="ECO:0007669"/>
    <property type="project" value="TreeGrafter"/>
</dbReference>
<dbReference type="PANTHER" id="PTHR48079:SF6">
    <property type="entry name" value="NAD(P)-BINDING DOMAIN-CONTAINING PROTEIN-RELATED"/>
    <property type="match status" value="1"/>
</dbReference>
<dbReference type="EMBL" id="SKBQ01000031">
    <property type="protein sequence ID" value="TPX13814.1"/>
    <property type="molecule type" value="Genomic_DNA"/>
</dbReference>
<evidence type="ECO:0000256" key="1">
    <source>
        <dbReference type="SAM" id="MobiDB-lite"/>
    </source>
</evidence>
<evidence type="ECO:0000313" key="4">
    <source>
        <dbReference type="Proteomes" id="UP000319257"/>
    </source>
</evidence>
<dbReference type="SUPFAM" id="SSF51735">
    <property type="entry name" value="NAD(P)-binding Rossmann-fold domains"/>
    <property type="match status" value="1"/>
</dbReference>
<feature type="region of interest" description="Disordered" evidence="1">
    <location>
        <begin position="128"/>
        <end position="147"/>
    </location>
</feature>
<dbReference type="OrthoDB" id="2735536at2759"/>
<organism evidence="3 4">
    <name type="scientific">Thyridium curvatum</name>
    <dbReference type="NCBI Taxonomy" id="1093900"/>
    <lineage>
        <taxon>Eukaryota</taxon>
        <taxon>Fungi</taxon>
        <taxon>Dikarya</taxon>
        <taxon>Ascomycota</taxon>
        <taxon>Pezizomycotina</taxon>
        <taxon>Sordariomycetes</taxon>
        <taxon>Sordariomycetidae</taxon>
        <taxon>Thyridiales</taxon>
        <taxon>Thyridiaceae</taxon>
        <taxon>Thyridium</taxon>
    </lineage>
</organism>
<comment type="caution">
    <text evidence="3">The sequence shown here is derived from an EMBL/GenBank/DDBJ whole genome shotgun (WGS) entry which is preliminary data.</text>
</comment>
<name>A0A507B539_9PEZI</name>
<evidence type="ECO:0000259" key="2">
    <source>
        <dbReference type="Pfam" id="PF01370"/>
    </source>
</evidence>
<dbReference type="AlphaFoldDB" id="A0A507B539"/>
<dbReference type="Pfam" id="PF01370">
    <property type="entry name" value="Epimerase"/>
    <property type="match status" value="1"/>
</dbReference>
<dbReference type="InterPro" id="IPR051783">
    <property type="entry name" value="NAD(P)-dependent_oxidoreduct"/>
</dbReference>
<dbReference type="InterPro" id="IPR036291">
    <property type="entry name" value="NAD(P)-bd_dom_sf"/>
</dbReference>
<evidence type="ECO:0000313" key="3">
    <source>
        <dbReference type="EMBL" id="TPX13814.1"/>
    </source>
</evidence>
<dbReference type="GO" id="GO:0005737">
    <property type="term" value="C:cytoplasm"/>
    <property type="evidence" value="ECO:0007669"/>
    <property type="project" value="TreeGrafter"/>
</dbReference>
<dbReference type="PANTHER" id="PTHR48079">
    <property type="entry name" value="PROTEIN YEEZ"/>
    <property type="match status" value="1"/>
</dbReference>
<dbReference type="GeneID" id="41973205"/>
<dbReference type="Proteomes" id="UP000319257">
    <property type="component" value="Unassembled WGS sequence"/>
</dbReference>
<dbReference type="InterPro" id="IPR001509">
    <property type="entry name" value="Epimerase_deHydtase"/>
</dbReference>
<protein>
    <recommendedName>
        <fullName evidence="2">NAD-dependent epimerase/dehydratase domain-containing protein</fullName>
    </recommendedName>
</protein>
<feature type="domain" description="NAD-dependent epimerase/dehydratase" evidence="2">
    <location>
        <begin position="10"/>
        <end position="242"/>
    </location>
</feature>
<sequence length="345" mass="37702">MSTSRGVRTVFVTGANGFIGNAVCGSFIRAGWVVYGLVRRPEAMSELALEEIIPVLGSPGDRSFLPSLLQQQPAFDVIVSVTEQWPDYESHFKEVMALIQALADSSNAQGVRPLVIFSSGCKDYGTTGLDGSPGLTPHTEESPLNAPDLLKPRTVNALKVFEHGGSYDAVLMRPTTVYGRSGSYYGLALDLARLAKERDEPLRLPGRAKSIMHGTHVDDCGDAYVAVAEADRAKVAGQCYNVSGRRYETAEEVGGALVRAYGLRHGVVFEPTDWSGFDPLVFLVDFSQWVGSDKIRDELGWRDRRPLFSENIASYRVAFEEFVKLGLGNTQQIGANSLTARFSKR</sequence>
<proteinExistence type="predicted"/>
<gene>
    <name evidence="3" type="ORF">E0L32_005758</name>
</gene>
<dbReference type="InParanoid" id="A0A507B539"/>
<accession>A0A507B539</accession>